<comment type="subcellular location">
    <subcellularLocation>
        <location evidence="1">Cell membrane</location>
    </subcellularLocation>
</comment>
<evidence type="ECO:0000313" key="8">
    <source>
        <dbReference type="EMBL" id="MBC2962409.1"/>
    </source>
</evidence>
<evidence type="ECO:0000256" key="2">
    <source>
        <dbReference type="ARBA" id="ARBA00022475"/>
    </source>
</evidence>
<feature type="region of interest" description="Disordered" evidence="6">
    <location>
        <begin position="110"/>
        <end position="133"/>
    </location>
</feature>
<organism evidence="8 9">
    <name type="scientific">Nocardioides deserti</name>
    <dbReference type="NCBI Taxonomy" id="1588644"/>
    <lineage>
        <taxon>Bacteria</taxon>
        <taxon>Bacillati</taxon>
        <taxon>Actinomycetota</taxon>
        <taxon>Actinomycetes</taxon>
        <taxon>Propionibacteriales</taxon>
        <taxon>Nocardioidaceae</taxon>
        <taxon>Nocardioides</taxon>
    </lineage>
</organism>
<dbReference type="Pfam" id="PF04347">
    <property type="entry name" value="FliO"/>
    <property type="match status" value="1"/>
</dbReference>
<evidence type="ECO:0000256" key="6">
    <source>
        <dbReference type="SAM" id="MobiDB-lite"/>
    </source>
</evidence>
<keyword evidence="5 7" id="KW-0472">Membrane</keyword>
<protein>
    <submittedName>
        <fullName evidence="8">FliO/MopB family protein</fullName>
    </submittedName>
</protein>
<keyword evidence="9" id="KW-1185">Reference proteome</keyword>
<evidence type="ECO:0000256" key="3">
    <source>
        <dbReference type="ARBA" id="ARBA00022692"/>
    </source>
</evidence>
<name>A0ABR6UEL2_9ACTN</name>
<dbReference type="Proteomes" id="UP000604001">
    <property type="component" value="Unassembled WGS sequence"/>
</dbReference>
<evidence type="ECO:0000256" key="1">
    <source>
        <dbReference type="ARBA" id="ARBA00004236"/>
    </source>
</evidence>
<accession>A0ABR6UEL2</accession>
<evidence type="ECO:0000256" key="4">
    <source>
        <dbReference type="ARBA" id="ARBA00022989"/>
    </source>
</evidence>
<feature type="transmembrane region" description="Helical" evidence="7">
    <location>
        <begin position="6"/>
        <end position="23"/>
    </location>
</feature>
<sequence length="203" mass="21682">MFELVLRLVFSLAVVLGLMLLVARVAQRRLGGRAGAPLAVLHRQAVGRHASVAVVAVGGRTLLLGVTEQQVRMITELDAAELVAVPGAEPDLASAAGPEPTAPRVAPVASLPAARREQDQQDRWDQQDRQDRHDAAEQPFFAAVLREQTAELARTSPAARSTRTPGARRANRSTRADEGPLAGSLLSPTTWRRAVEAVRGQAS</sequence>
<keyword evidence="4 7" id="KW-1133">Transmembrane helix</keyword>
<comment type="caution">
    <text evidence="8">The sequence shown here is derived from an EMBL/GenBank/DDBJ whole genome shotgun (WGS) entry which is preliminary data.</text>
</comment>
<evidence type="ECO:0000313" key="9">
    <source>
        <dbReference type="Proteomes" id="UP000604001"/>
    </source>
</evidence>
<keyword evidence="2" id="KW-1003">Cell membrane</keyword>
<gene>
    <name evidence="8" type="ORF">H7344_19140</name>
</gene>
<evidence type="ECO:0000256" key="7">
    <source>
        <dbReference type="SAM" id="Phobius"/>
    </source>
</evidence>
<feature type="compositionally biased region" description="Basic and acidic residues" evidence="6">
    <location>
        <begin position="114"/>
        <end position="133"/>
    </location>
</feature>
<feature type="region of interest" description="Disordered" evidence="6">
    <location>
        <begin position="151"/>
        <end position="190"/>
    </location>
</feature>
<dbReference type="EMBL" id="JACMYC010000021">
    <property type="protein sequence ID" value="MBC2962409.1"/>
    <property type="molecule type" value="Genomic_DNA"/>
</dbReference>
<reference evidence="8 9" key="1">
    <citation type="submission" date="2020-08" db="EMBL/GenBank/DDBJ databases">
        <title>novel species in genus Nocardioides.</title>
        <authorList>
            <person name="Zhang G."/>
        </authorList>
    </citation>
    <scope>NUCLEOTIDE SEQUENCE [LARGE SCALE GENOMIC DNA]</scope>
    <source>
        <strain evidence="8 9">SC8A-24</strain>
    </source>
</reference>
<keyword evidence="3 7" id="KW-0812">Transmembrane</keyword>
<evidence type="ECO:0000256" key="5">
    <source>
        <dbReference type="ARBA" id="ARBA00023136"/>
    </source>
</evidence>
<dbReference type="InterPro" id="IPR022781">
    <property type="entry name" value="Flagellar_biosynth_FliO"/>
</dbReference>
<proteinExistence type="predicted"/>
<dbReference type="RefSeq" id="WP_186347587.1">
    <property type="nucleotide sequence ID" value="NZ_BMMR01000005.1"/>
</dbReference>